<gene>
    <name evidence="1" type="ORF">UPYG_G00220010</name>
</gene>
<sequence length="83" mass="9606">MRCPADAYTQSCTQREGKQISANSKYYTSLIKTCHYSSAKLYSSRSNEGEYENLKSVDHEDKTKCGLVHQSVYDPIWQDDEMR</sequence>
<dbReference type="EMBL" id="JAGEUA010000007">
    <property type="protein sequence ID" value="KAL0968930.1"/>
    <property type="molecule type" value="Genomic_DNA"/>
</dbReference>
<evidence type="ECO:0000313" key="1">
    <source>
        <dbReference type="EMBL" id="KAL0968930.1"/>
    </source>
</evidence>
<proteinExistence type="predicted"/>
<protein>
    <submittedName>
        <fullName evidence="1">Uncharacterized protein</fullName>
    </submittedName>
</protein>
<comment type="caution">
    <text evidence="1">The sequence shown here is derived from an EMBL/GenBank/DDBJ whole genome shotgun (WGS) entry which is preliminary data.</text>
</comment>
<reference evidence="1 2" key="1">
    <citation type="submission" date="2024-06" db="EMBL/GenBank/DDBJ databases">
        <authorList>
            <person name="Pan Q."/>
            <person name="Wen M."/>
            <person name="Jouanno E."/>
            <person name="Zahm M."/>
            <person name="Klopp C."/>
            <person name="Cabau C."/>
            <person name="Louis A."/>
            <person name="Berthelot C."/>
            <person name="Parey E."/>
            <person name="Roest Crollius H."/>
            <person name="Montfort J."/>
            <person name="Robinson-Rechavi M."/>
            <person name="Bouchez O."/>
            <person name="Lampietro C."/>
            <person name="Lopez Roques C."/>
            <person name="Donnadieu C."/>
            <person name="Postlethwait J."/>
            <person name="Bobe J."/>
            <person name="Verreycken H."/>
            <person name="Guiguen Y."/>
        </authorList>
    </citation>
    <scope>NUCLEOTIDE SEQUENCE [LARGE SCALE GENOMIC DNA]</scope>
    <source>
        <strain evidence="1">Up_M1</strain>
        <tissue evidence="1">Testis</tissue>
    </source>
</reference>
<accession>A0ABD0WGI7</accession>
<keyword evidence="2" id="KW-1185">Reference proteome</keyword>
<dbReference type="Proteomes" id="UP001557470">
    <property type="component" value="Unassembled WGS sequence"/>
</dbReference>
<name>A0ABD0WGI7_UMBPY</name>
<evidence type="ECO:0000313" key="2">
    <source>
        <dbReference type="Proteomes" id="UP001557470"/>
    </source>
</evidence>
<dbReference type="AlphaFoldDB" id="A0ABD0WGI7"/>
<organism evidence="1 2">
    <name type="scientific">Umbra pygmaea</name>
    <name type="common">Eastern mudminnow</name>
    <dbReference type="NCBI Taxonomy" id="75934"/>
    <lineage>
        <taxon>Eukaryota</taxon>
        <taxon>Metazoa</taxon>
        <taxon>Chordata</taxon>
        <taxon>Craniata</taxon>
        <taxon>Vertebrata</taxon>
        <taxon>Euteleostomi</taxon>
        <taxon>Actinopterygii</taxon>
        <taxon>Neopterygii</taxon>
        <taxon>Teleostei</taxon>
        <taxon>Protacanthopterygii</taxon>
        <taxon>Esociformes</taxon>
        <taxon>Umbridae</taxon>
        <taxon>Umbra</taxon>
    </lineage>
</organism>